<dbReference type="PhylomeDB" id="T1IY47"/>
<dbReference type="STRING" id="126957.T1IY47"/>
<evidence type="ECO:0000256" key="7">
    <source>
        <dbReference type="SAM" id="Coils"/>
    </source>
</evidence>
<dbReference type="CDD" id="cd00160">
    <property type="entry name" value="RhoGEF"/>
    <property type="match status" value="1"/>
</dbReference>
<dbReference type="SMART" id="SM00054">
    <property type="entry name" value="EFh"/>
    <property type="match status" value="2"/>
</dbReference>
<evidence type="ECO:0000256" key="2">
    <source>
        <dbReference type="ARBA" id="ARBA00022443"/>
    </source>
</evidence>
<dbReference type="Pfam" id="PF00621">
    <property type="entry name" value="RhoGEF"/>
    <property type="match status" value="1"/>
</dbReference>
<dbReference type="CDD" id="cd00052">
    <property type="entry name" value="EH"/>
    <property type="match status" value="2"/>
</dbReference>
<dbReference type="SMART" id="SM00326">
    <property type="entry name" value="SH3"/>
    <property type="match status" value="5"/>
</dbReference>
<evidence type="ECO:0000256" key="8">
    <source>
        <dbReference type="SAM" id="MobiDB-lite"/>
    </source>
</evidence>
<feature type="domain" description="C2" evidence="11">
    <location>
        <begin position="1495"/>
        <end position="1612"/>
    </location>
</feature>
<dbReference type="SMART" id="SM00325">
    <property type="entry name" value="RhoGEF"/>
    <property type="match status" value="1"/>
</dbReference>
<evidence type="ECO:0000256" key="3">
    <source>
        <dbReference type="ARBA" id="ARBA00022490"/>
    </source>
</evidence>
<evidence type="ECO:0000259" key="12">
    <source>
        <dbReference type="PROSITE" id="PS50010"/>
    </source>
</evidence>
<dbReference type="PROSITE" id="PS50003">
    <property type="entry name" value="PH_DOMAIN"/>
    <property type="match status" value="1"/>
</dbReference>
<dbReference type="Gene3D" id="2.30.30.40">
    <property type="entry name" value="SH3 Domains"/>
    <property type="match status" value="5"/>
</dbReference>
<feature type="domain" description="SH3" evidence="9">
    <location>
        <begin position="722"/>
        <end position="783"/>
    </location>
</feature>
<feature type="coiled-coil region" evidence="7">
    <location>
        <begin position="1322"/>
        <end position="1352"/>
    </location>
</feature>
<feature type="compositionally biased region" description="Polar residues" evidence="8">
    <location>
        <begin position="625"/>
        <end position="636"/>
    </location>
</feature>
<feature type="region of interest" description="Disordered" evidence="8">
    <location>
        <begin position="1008"/>
        <end position="1034"/>
    </location>
</feature>
<dbReference type="InterPro" id="IPR011992">
    <property type="entry name" value="EF-hand-dom_pair"/>
</dbReference>
<dbReference type="GO" id="GO:0005737">
    <property type="term" value="C:cytoplasm"/>
    <property type="evidence" value="ECO:0007669"/>
    <property type="project" value="UniProtKB-SubCell"/>
</dbReference>
<feature type="compositionally biased region" description="Polar residues" evidence="8">
    <location>
        <begin position="1011"/>
        <end position="1023"/>
    </location>
</feature>
<dbReference type="GO" id="GO:0006897">
    <property type="term" value="P:endocytosis"/>
    <property type="evidence" value="ECO:0007669"/>
    <property type="project" value="UniProtKB-KW"/>
</dbReference>
<feature type="domain" description="EF-hand" evidence="14">
    <location>
        <begin position="231"/>
        <end position="266"/>
    </location>
</feature>
<dbReference type="HOGENOM" id="CLU_002819_2_0_1"/>
<dbReference type="InterPro" id="IPR018247">
    <property type="entry name" value="EF_Hand_1_Ca_BS"/>
</dbReference>
<evidence type="ECO:0000256" key="5">
    <source>
        <dbReference type="ARBA" id="ARBA00022837"/>
    </source>
</evidence>
<dbReference type="SMART" id="SM00027">
    <property type="entry name" value="EH"/>
    <property type="match status" value="2"/>
</dbReference>
<dbReference type="CDD" id="cd11837">
    <property type="entry name" value="SH3_Intersectin_2"/>
    <property type="match status" value="1"/>
</dbReference>
<feature type="domain" description="SH3" evidence="9">
    <location>
        <begin position="1105"/>
        <end position="1164"/>
    </location>
</feature>
<dbReference type="eggNOG" id="KOG4305">
    <property type="taxonomic scope" value="Eukaryota"/>
</dbReference>
<evidence type="ECO:0000259" key="11">
    <source>
        <dbReference type="PROSITE" id="PS50004"/>
    </source>
</evidence>
<evidence type="ECO:0000313" key="15">
    <source>
        <dbReference type="EnsemblMetazoa" id="SMAR006148-PA"/>
    </source>
</evidence>
<keyword evidence="4" id="KW-0254">Endocytosis</keyword>
<dbReference type="Pfam" id="PF00168">
    <property type="entry name" value="C2"/>
    <property type="match status" value="1"/>
</dbReference>
<evidence type="ECO:0008006" key="17">
    <source>
        <dbReference type="Google" id="ProtNLM"/>
    </source>
</evidence>
<dbReference type="FunFam" id="1.10.238.10:FF:000055">
    <property type="entry name" value="Intersectin-1 isoform 1"/>
    <property type="match status" value="1"/>
</dbReference>
<keyword evidence="7" id="KW-0175">Coiled coil</keyword>
<dbReference type="InterPro" id="IPR001452">
    <property type="entry name" value="SH3_domain"/>
</dbReference>
<evidence type="ECO:0000256" key="1">
    <source>
        <dbReference type="ARBA" id="ARBA00004496"/>
    </source>
</evidence>
<dbReference type="Pfam" id="PF12763">
    <property type="entry name" value="EH"/>
    <property type="match status" value="2"/>
</dbReference>
<dbReference type="Gene3D" id="2.60.40.150">
    <property type="entry name" value="C2 domain"/>
    <property type="match status" value="1"/>
</dbReference>
<proteinExistence type="predicted"/>
<feature type="region of interest" description="Disordered" evidence="8">
    <location>
        <begin position="618"/>
        <end position="645"/>
    </location>
</feature>
<dbReference type="PROSITE" id="PS50002">
    <property type="entry name" value="SH3"/>
    <property type="match status" value="5"/>
</dbReference>
<dbReference type="CDD" id="cd11838">
    <property type="entry name" value="SH3_Intersectin_3"/>
    <property type="match status" value="1"/>
</dbReference>
<dbReference type="PROSITE" id="PS50031">
    <property type="entry name" value="EH"/>
    <property type="match status" value="2"/>
</dbReference>
<dbReference type="InterPro" id="IPR000219">
    <property type="entry name" value="DH_dom"/>
</dbReference>
<dbReference type="GO" id="GO:0005509">
    <property type="term" value="F:calcium ion binding"/>
    <property type="evidence" value="ECO:0007669"/>
    <property type="project" value="InterPro"/>
</dbReference>
<feature type="coiled-coil region" evidence="7">
    <location>
        <begin position="550"/>
        <end position="605"/>
    </location>
</feature>
<feature type="domain" description="EF-hand" evidence="14">
    <location>
        <begin position="50"/>
        <end position="85"/>
    </location>
</feature>
<dbReference type="InterPro" id="IPR036028">
    <property type="entry name" value="SH3-like_dom_sf"/>
</dbReference>
<dbReference type="InterPro" id="IPR051480">
    <property type="entry name" value="Endocytic_GEF_Adapter"/>
</dbReference>
<dbReference type="EMBL" id="JH431669">
    <property type="status" value="NOT_ANNOTATED_CDS"/>
    <property type="molecule type" value="Genomic_DNA"/>
</dbReference>
<dbReference type="GO" id="GO:0005085">
    <property type="term" value="F:guanyl-nucleotide exchange factor activity"/>
    <property type="evidence" value="ECO:0007669"/>
    <property type="project" value="InterPro"/>
</dbReference>
<dbReference type="OMA" id="XCSDLHL"/>
<feature type="domain" description="SH3" evidence="9">
    <location>
        <begin position="952"/>
        <end position="1010"/>
    </location>
</feature>
<dbReference type="Gene3D" id="1.10.238.10">
    <property type="entry name" value="EF-hand"/>
    <property type="match status" value="2"/>
</dbReference>
<evidence type="ECO:0000256" key="4">
    <source>
        <dbReference type="ARBA" id="ARBA00022583"/>
    </source>
</evidence>
<dbReference type="InterPro" id="IPR002048">
    <property type="entry name" value="EF_hand_dom"/>
</dbReference>
<feature type="domain" description="EH" evidence="13">
    <location>
        <begin position="198"/>
        <end position="287"/>
    </location>
</feature>
<dbReference type="Pfam" id="PF16652">
    <property type="entry name" value="PH_13"/>
    <property type="match status" value="1"/>
</dbReference>
<dbReference type="GO" id="GO:0035025">
    <property type="term" value="P:positive regulation of Rho protein signal transduction"/>
    <property type="evidence" value="ECO:0007669"/>
    <property type="project" value="TreeGrafter"/>
</dbReference>
<dbReference type="Pfam" id="PF00018">
    <property type="entry name" value="SH3_1"/>
    <property type="match status" value="2"/>
</dbReference>
<feature type="compositionally biased region" description="Gly residues" evidence="8">
    <location>
        <begin position="1"/>
        <end position="10"/>
    </location>
</feature>
<dbReference type="Gene3D" id="1.10.287.1490">
    <property type="match status" value="1"/>
</dbReference>
<keyword evidence="2 6" id="KW-0728">SH3 domain</keyword>
<dbReference type="SUPFAM" id="SSF49562">
    <property type="entry name" value="C2 domain (Calcium/lipid-binding domain, CaLB)"/>
    <property type="match status" value="1"/>
</dbReference>
<dbReference type="PANTHER" id="PTHR46006:SF6">
    <property type="entry name" value="INTERSECTIN-2 ISOFORM X1"/>
    <property type="match status" value="1"/>
</dbReference>
<dbReference type="InterPro" id="IPR035892">
    <property type="entry name" value="C2_domain_sf"/>
</dbReference>
<evidence type="ECO:0000259" key="14">
    <source>
        <dbReference type="PROSITE" id="PS50222"/>
    </source>
</evidence>
<dbReference type="SMART" id="SM00239">
    <property type="entry name" value="C2"/>
    <property type="match status" value="1"/>
</dbReference>
<keyword evidence="16" id="KW-1185">Reference proteome</keyword>
<dbReference type="Pfam" id="PF07653">
    <property type="entry name" value="SH3_2"/>
    <property type="match status" value="1"/>
</dbReference>
<dbReference type="Gene3D" id="2.30.29.30">
    <property type="entry name" value="Pleckstrin-homology domain (PH domain)/Phosphotyrosine-binding domain (PTB)"/>
    <property type="match status" value="1"/>
</dbReference>
<feature type="region of interest" description="Disordered" evidence="8">
    <location>
        <begin position="351"/>
        <end position="381"/>
    </location>
</feature>
<dbReference type="SUPFAM" id="SSF47473">
    <property type="entry name" value="EF-hand"/>
    <property type="match status" value="2"/>
</dbReference>
<dbReference type="Proteomes" id="UP000014500">
    <property type="component" value="Unassembled WGS sequence"/>
</dbReference>
<keyword evidence="5" id="KW-0106">Calcium</keyword>
<evidence type="ECO:0000259" key="9">
    <source>
        <dbReference type="PROSITE" id="PS50002"/>
    </source>
</evidence>
<evidence type="ECO:0000313" key="16">
    <source>
        <dbReference type="Proteomes" id="UP000014500"/>
    </source>
</evidence>
<protein>
    <recommendedName>
        <fullName evidence="17">Intersectin-1</fullName>
    </recommendedName>
</protein>
<dbReference type="EnsemblMetazoa" id="SMAR006148-RA">
    <property type="protein sequence ID" value="SMAR006148-PA"/>
    <property type="gene ID" value="SMAR006148"/>
</dbReference>
<feature type="domain" description="EH" evidence="13">
    <location>
        <begin position="18"/>
        <end position="99"/>
    </location>
</feature>
<dbReference type="PANTHER" id="PTHR46006">
    <property type="entry name" value="RHO GUANINE NUCLEOTIDE EXCHANGE FACTOR AT 64C, ISOFORM A"/>
    <property type="match status" value="1"/>
</dbReference>
<dbReference type="CDD" id="cd11839">
    <property type="entry name" value="SH3_Intersectin_4"/>
    <property type="match status" value="1"/>
</dbReference>
<evidence type="ECO:0000259" key="13">
    <source>
        <dbReference type="PROSITE" id="PS50031"/>
    </source>
</evidence>
<dbReference type="SMART" id="SM00233">
    <property type="entry name" value="PH"/>
    <property type="match status" value="1"/>
</dbReference>
<dbReference type="PROSITE" id="PS50010">
    <property type="entry name" value="DH_2"/>
    <property type="match status" value="1"/>
</dbReference>
<feature type="domain" description="DH" evidence="12">
    <location>
        <begin position="1178"/>
        <end position="1342"/>
    </location>
</feature>
<feature type="domain" description="PH" evidence="10">
    <location>
        <begin position="1380"/>
        <end position="1487"/>
    </location>
</feature>
<evidence type="ECO:0000259" key="10">
    <source>
        <dbReference type="PROSITE" id="PS50003"/>
    </source>
</evidence>
<feature type="compositionally biased region" description="Polar residues" evidence="8">
    <location>
        <begin position="794"/>
        <end position="806"/>
    </location>
</feature>
<dbReference type="InterPro" id="IPR011993">
    <property type="entry name" value="PH-like_dom_sf"/>
</dbReference>
<dbReference type="FunFam" id="2.30.30.40:FF:000072">
    <property type="entry name" value="Unconventional Myosin IB"/>
    <property type="match status" value="1"/>
</dbReference>
<dbReference type="InterPro" id="IPR000261">
    <property type="entry name" value="EH_dom"/>
</dbReference>
<name>T1IY47_STRMM</name>
<feature type="region of interest" description="Disordered" evidence="8">
    <location>
        <begin position="785"/>
        <end position="806"/>
    </location>
</feature>
<feature type="domain" description="SH3" evidence="9">
    <location>
        <begin position="1033"/>
        <end position="1097"/>
    </location>
</feature>
<dbReference type="SUPFAM" id="SSF50044">
    <property type="entry name" value="SH3-domain"/>
    <property type="match status" value="5"/>
</dbReference>
<evidence type="ECO:0000256" key="6">
    <source>
        <dbReference type="PROSITE-ProRule" id="PRU00192"/>
    </source>
</evidence>
<dbReference type="PROSITE" id="PS50222">
    <property type="entry name" value="EF_HAND_2"/>
    <property type="match status" value="2"/>
</dbReference>
<keyword evidence="3" id="KW-0963">Cytoplasm</keyword>
<dbReference type="CDD" id="cd11836">
    <property type="entry name" value="SH3_Intersectin_1"/>
    <property type="match status" value="1"/>
</dbReference>
<comment type="subcellular location">
    <subcellularLocation>
        <location evidence="1">Cytoplasm</location>
    </subcellularLocation>
</comment>
<feature type="domain" description="SH3" evidence="9">
    <location>
        <begin position="868"/>
        <end position="926"/>
    </location>
</feature>
<dbReference type="Gene3D" id="1.20.900.10">
    <property type="entry name" value="Dbl homology (DH) domain"/>
    <property type="match status" value="1"/>
</dbReference>
<reference evidence="15" key="2">
    <citation type="submission" date="2015-02" db="UniProtKB">
        <authorList>
            <consortium name="EnsemblMetazoa"/>
        </authorList>
    </citation>
    <scope>IDENTIFICATION</scope>
</reference>
<feature type="region of interest" description="Disordered" evidence="8">
    <location>
        <begin position="1"/>
        <end position="20"/>
    </location>
</feature>
<dbReference type="SUPFAM" id="SSF50729">
    <property type="entry name" value="PH domain-like"/>
    <property type="match status" value="1"/>
</dbReference>
<dbReference type="InterPro" id="IPR035899">
    <property type="entry name" value="DBL_dom_sf"/>
</dbReference>
<dbReference type="InterPro" id="IPR001849">
    <property type="entry name" value="PH_domain"/>
</dbReference>
<dbReference type="PROSITE" id="PS00018">
    <property type="entry name" value="EF_HAND_1"/>
    <property type="match status" value="2"/>
</dbReference>
<dbReference type="PRINTS" id="PR00452">
    <property type="entry name" value="SH3DOMAIN"/>
</dbReference>
<dbReference type="InterPro" id="IPR000008">
    <property type="entry name" value="C2_dom"/>
</dbReference>
<accession>T1IY47</accession>
<dbReference type="SUPFAM" id="SSF48065">
    <property type="entry name" value="DBL homology domain (DH-domain)"/>
    <property type="match status" value="1"/>
</dbReference>
<reference evidence="16" key="1">
    <citation type="submission" date="2011-05" db="EMBL/GenBank/DDBJ databases">
        <authorList>
            <person name="Richards S.R."/>
            <person name="Qu J."/>
            <person name="Jiang H."/>
            <person name="Jhangiani S.N."/>
            <person name="Agravi P."/>
            <person name="Goodspeed R."/>
            <person name="Gross S."/>
            <person name="Mandapat C."/>
            <person name="Jackson L."/>
            <person name="Mathew T."/>
            <person name="Pu L."/>
            <person name="Thornton R."/>
            <person name="Saada N."/>
            <person name="Wilczek-Boney K.B."/>
            <person name="Lee S."/>
            <person name="Kovar C."/>
            <person name="Wu Y."/>
            <person name="Scherer S.E."/>
            <person name="Worley K.C."/>
            <person name="Muzny D.M."/>
            <person name="Gibbs R."/>
        </authorList>
    </citation>
    <scope>NUCLEOTIDE SEQUENCE</scope>
    <source>
        <strain evidence="16">Brora</strain>
    </source>
</reference>
<dbReference type="Pfam" id="PF14604">
    <property type="entry name" value="SH3_9"/>
    <property type="match status" value="2"/>
</dbReference>
<dbReference type="eggNOG" id="KOG1029">
    <property type="taxonomic scope" value="Eukaryota"/>
</dbReference>
<organism evidence="15 16">
    <name type="scientific">Strigamia maritima</name>
    <name type="common">European centipede</name>
    <name type="synonym">Geophilus maritimus</name>
    <dbReference type="NCBI Taxonomy" id="126957"/>
    <lineage>
        <taxon>Eukaryota</taxon>
        <taxon>Metazoa</taxon>
        <taxon>Ecdysozoa</taxon>
        <taxon>Arthropoda</taxon>
        <taxon>Myriapoda</taxon>
        <taxon>Chilopoda</taxon>
        <taxon>Pleurostigmophora</taxon>
        <taxon>Geophilomorpha</taxon>
        <taxon>Linotaeniidae</taxon>
        <taxon>Strigamia</taxon>
    </lineage>
</organism>
<dbReference type="PROSITE" id="PS50004">
    <property type="entry name" value="C2"/>
    <property type="match status" value="1"/>
</dbReference>
<sequence>MAGGMSGGGDPWRVTPEERAKHDDQFVQLKPISGFITGEQAKNFLILSQLPPAVLGQIWALADMNADGKMDKNEFSIAMKLIQMKLKGFEVPKVLPPSLKMVPTMGGVPSMGMMPSTTSMSTPMNTQFGMPQMQSVGMSPLVSPSPVSNVMTMSGYTRSASPIEMKTHRSASITSQDSISSGSAISLPFQEWAVPHSAKLKYTQAFNTHDRGRTGFLTGAQARNILVQTGLHHTILAQIWALSDIDNDGKLGCEEFCLAMHLSECVKAGDKLPTALPADLIPPSFRRSSVQGGVAAVAGQMATALGDLISAADNVDEIEKQKIVLATFEDKRKENFEKGQAELEKRRQALLESQRKEQEERHRKEREEQEKRERIRQEQEKRRQMELEKQLAKQRELQLEKEEQRKKALEQREAARREMERQRQLEWEKQRQQELMTQRQKEQEKVLQLKGQNMSLAIELEQLNEKTKEINVKLADTRSGVNNVKAEIDQMRETRDAKLNEIDSLKNQMKTQKQRLFILNQEKNKFESQMKATAASNPTAESFTIVMHSFNNKQITLNQLKEKLTTVEKETFEKIQDIDNNNAELKDLKSQLSELLQQSEQSFELYNSKRQQILQMRKEQGLKSPPTNGWEENTWTDSRRTSDAWGVTKSVTEEEPWTNDQINNAWGPSDADVQWADNDQQGTTNDWGAQEAWPTTEDTVPQETWESTAAPAKMQSPQDVTGKMIKYRSLYAFEARNADELSIEPGDIIMVPEGLAHEPGWLGGELQGKTGWFPEAYVEVVESGEDAAPEPLTDSGQTSPTSRTGLQETVHIVGTEMKMTLSGIQETPENISDNGSITGQEAQLSAFIQVPKSTQENASPVPGQGTSVEGLQAQALFPWRAKKENHLTFNKGDVITVREQQDMWWYGEMDGKSGWFPKSYVKLIAGPKKEGYQPDDDLGEAFEMSAESVSTPVTEYYEAMYGYQSNETGDLSFSPSDVIMVTKKDGDWWTGIIGDRVGVFPSNYVKPADSKATSPGTSRAASEQQQQQMKSGKKSDIAMVIAPYAATGHEQLSLQRGQLIQIRKKSSNGWWEGELQAKGKKRQIGWFPASYVKLLTSSARNTPEPTGDEVLAIYPYEAQNEDELTFPKGATINIISRDDGAWWKGEYNGNEGLFPANYVQPVEDYRNDYLNLSSIEKKRQECIKELINTEQSYMDDMSIVLDVSCGFFPTLEGNKSLAFRVRKTMNRNGVIPVIGDILCETIPHLTPYIRFCSSQFKGSILLQKKTELTPEFKNIARKCCQDPRTKGMPLSSFLLKPMQRITKYPLLIKKILDYTPPEHPDRVQLEDALVRAQELCNQVNEAVRERENTDQLEFMQQHVPCDTMEKITFNSLTNTLGPRKFLYSGIVFKAKSNKELATFLFNDFLLLTQPNKSLTNASLANLEKIPNLQLKMYKQPIFLNEIMIKIPQDSEDGLHFCVNHIDRTYNFKTTTPTERNTWVKKLEDASHHYIETERKKGKRRILVMRAQRTVGVGRLLVVVMEGCNLKAKLSGQCDPYCEVNMGSQEHRTKVILDTTNPKWNQSMQFTVKDIDQDVLCITVFDRDYFSPNEFLGRTEVRVADIFQKSQYTKEPIIKKLRLYEGESGEVTVKFDLHLFEN</sequence>
<dbReference type="PRINTS" id="PR00499">
    <property type="entry name" value="P67PHOX"/>
</dbReference>